<sequence length="51" mass="6149">MKIKFIFLVFRKMSSYKRNSCQFPFASSVGLVEWYAKRESELFFAVYLVQK</sequence>
<reference evidence="1 2" key="1">
    <citation type="submission" date="2014-12" db="EMBL/GenBank/DDBJ databases">
        <title>Draft genome sequences of 29 type strains of Enterococci.</title>
        <authorList>
            <person name="Zhong Z."/>
            <person name="Sun Z."/>
            <person name="Liu W."/>
            <person name="Zhang W."/>
            <person name="Zhang H."/>
        </authorList>
    </citation>
    <scope>NUCLEOTIDE SEQUENCE [LARGE SCALE GENOMIC DNA]</scope>
    <source>
        <strain evidence="1 2">DSM 22802</strain>
    </source>
</reference>
<accession>A0A1L8SXF2</accession>
<name>A0A1L8SXF2_9ENTE</name>
<dbReference type="STRING" id="319970.RV00_GL001931"/>
<evidence type="ECO:0000313" key="2">
    <source>
        <dbReference type="Proteomes" id="UP000183700"/>
    </source>
</evidence>
<evidence type="ECO:0000313" key="1">
    <source>
        <dbReference type="EMBL" id="OJG36572.1"/>
    </source>
</evidence>
<dbReference type="AlphaFoldDB" id="A0A1L8SXF2"/>
<keyword evidence="2" id="KW-1185">Reference proteome</keyword>
<protein>
    <submittedName>
        <fullName evidence="1">Uncharacterized protein</fullName>
    </submittedName>
</protein>
<dbReference type="EMBL" id="JXKM01000003">
    <property type="protein sequence ID" value="OJG36572.1"/>
    <property type="molecule type" value="Genomic_DNA"/>
</dbReference>
<organism evidence="1 2">
    <name type="scientific">Enterococcus devriesei</name>
    <dbReference type="NCBI Taxonomy" id="319970"/>
    <lineage>
        <taxon>Bacteria</taxon>
        <taxon>Bacillati</taxon>
        <taxon>Bacillota</taxon>
        <taxon>Bacilli</taxon>
        <taxon>Lactobacillales</taxon>
        <taxon>Enterococcaceae</taxon>
        <taxon>Enterococcus</taxon>
    </lineage>
</organism>
<gene>
    <name evidence="1" type="ORF">RV00_GL001931</name>
</gene>
<proteinExistence type="predicted"/>
<comment type="caution">
    <text evidence="1">The sequence shown here is derived from an EMBL/GenBank/DDBJ whole genome shotgun (WGS) entry which is preliminary data.</text>
</comment>
<dbReference type="Proteomes" id="UP000183700">
    <property type="component" value="Unassembled WGS sequence"/>
</dbReference>